<protein>
    <recommendedName>
        <fullName evidence="4">DUF2065 domain-containing protein</fullName>
    </recommendedName>
</protein>
<organism evidence="2 3">
    <name type="scientific">Tranquillimonas alkanivorans</name>
    <dbReference type="NCBI Taxonomy" id="441119"/>
    <lineage>
        <taxon>Bacteria</taxon>
        <taxon>Pseudomonadati</taxon>
        <taxon>Pseudomonadota</taxon>
        <taxon>Alphaproteobacteria</taxon>
        <taxon>Rhodobacterales</taxon>
        <taxon>Roseobacteraceae</taxon>
        <taxon>Tranquillimonas</taxon>
    </lineage>
</organism>
<dbReference type="Pfam" id="PF09838">
    <property type="entry name" value="DUF2065"/>
    <property type="match status" value="1"/>
</dbReference>
<dbReference type="STRING" id="441119.SAMN04488047_101183"/>
<dbReference type="InterPro" id="IPR019201">
    <property type="entry name" value="DUF2065"/>
</dbReference>
<evidence type="ECO:0000256" key="1">
    <source>
        <dbReference type="SAM" id="Phobius"/>
    </source>
</evidence>
<reference evidence="2 3" key="1">
    <citation type="submission" date="2016-10" db="EMBL/GenBank/DDBJ databases">
        <authorList>
            <person name="de Groot N.N."/>
        </authorList>
    </citation>
    <scope>NUCLEOTIDE SEQUENCE [LARGE SCALE GENOMIC DNA]</scope>
    <source>
        <strain evidence="2 3">DSM 19547</strain>
    </source>
</reference>
<dbReference type="PANTHER" id="PTHR38602">
    <property type="entry name" value="INNER MEMBRANE PROTEIN-RELATED"/>
    <property type="match status" value="1"/>
</dbReference>
<keyword evidence="1" id="KW-0472">Membrane</keyword>
<feature type="transmembrane region" description="Helical" evidence="1">
    <location>
        <begin position="45"/>
        <end position="64"/>
    </location>
</feature>
<dbReference type="AlphaFoldDB" id="A0A1I5KL98"/>
<evidence type="ECO:0008006" key="4">
    <source>
        <dbReference type="Google" id="ProtNLM"/>
    </source>
</evidence>
<gene>
    <name evidence="2" type="ORF">SAMN04488047_101183</name>
</gene>
<dbReference type="RefSeq" id="WP_177215000.1">
    <property type="nucleotide sequence ID" value="NZ_FOXA01000001.1"/>
</dbReference>
<dbReference type="PANTHER" id="PTHR38602:SF1">
    <property type="entry name" value="INNER MEMBRANE PROTEIN"/>
    <property type="match status" value="1"/>
</dbReference>
<accession>A0A1I5KL98</accession>
<evidence type="ECO:0000313" key="2">
    <source>
        <dbReference type="EMBL" id="SFO85752.1"/>
    </source>
</evidence>
<dbReference type="EMBL" id="FOXA01000001">
    <property type="protein sequence ID" value="SFO85752.1"/>
    <property type="molecule type" value="Genomic_DNA"/>
</dbReference>
<keyword evidence="3" id="KW-1185">Reference proteome</keyword>
<proteinExistence type="predicted"/>
<sequence length="65" mass="6890">MIATLILAVGLVLCVEGLVFALAPSRLEEALDALRNMPPDTRRMIGLGALALGVLLVWMARSMGV</sequence>
<keyword evidence="1" id="KW-1133">Transmembrane helix</keyword>
<keyword evidence="1" id="KW-0812">Transmembrane</keyword>
<dbReference type="Proteomes" id="UP000199356">
    <property type="component" value="Unassembled WGS sequence"/>
</dbReference>
<evidence type="ECO:0000313" key="3">
    <source>
        <dbReference type="Proteomes" id="UP000199356"/>
    </source>
</evidence>
<name>A0A1I5KL98_9RHOB</name>